<keyword evidence="4 10" id="KW-1133">Transmembrane helix</keyword>
<dbReference type="EMBL" id="AVPF01000092">
    <property type="protein sequence ID" value="KGX83637.1"/>
    <property type="molecule type" value="Genomic_DNA"/>
</dbReference>
<feature type="region of interest" description="Disordered" evidence="9">
    <location>
        <begin position="669"/>
        <end position="689"/>
    </location>
</feature>
<comment type="caution">
    <text evidence="13">The sequence shown here is derived from an EMBL/GenBank/DDBJ whole genome shotgun (WGS) entry which is preliminary data.</text>
</comment>
<dbReference type="GO" id="GO:0005886">
    <property type="term" value="C:plasma membrane"/>
    <property type="evidence" value="ECO:0007669"/>
    <property type="project" value="UniProtKB-SubCell"/>
</dbReference>
<evidence type="ECO:0000256" key="8">
    <source>
        <dbReference type="PROSITE-ProRule" id="PRU00284"/>
    </source>
</evidence>
<evidence type="ECO:0000256" key="3">
    <source>
        <dbReference type="ARBA" id="ARBA00022692"/>
    </source>
</evidence>
<dbReference type="GO" id="GO:0007165">
    <property type="term" value="P:signal transduction"/>
    <property type="evidence" value="ECO:0007669"/>
    <property type="project" value="UniProtKB-KW"/>
</dbReference>
<keyword evidence="2" id="KW-1003">Cell membrane</keyword>
<evidence type="ECO:0000256" key="10">
    <source>
        <dbReference type="SAM" id="Phobius"/>
    </source>
</evidence>
<evidence type="ECO:0000256" key="9">
    <source>
        <dbReference type="SAM" id="MobiDB-lite"/>
    </source>
</evidence>
<dbReference type="InterPro" id="IPR004089">
    <property type="entry name" value="MCPsignal_dom"/>
</dbReference>
<dbReference type="Pfam" id="PF00672">
    <property type="entry name" value="HAMP"/>
    <property type="match status" value="1"/>
</dbReference>
<evidence type="ECO:0000259" key="11">
    <source>
        <dbReference type="PROSITE" id="PS50111"/>
    </source>
</evidence>
<dbReference type="PANTHER" id="PTHR32089">
    <property type="entry name" value="METHYL-ACCEPTING CHEMOTAXIS PROTEIN MCPB"/>
    <property type="match status" value="1"/>
</dbReference>
<keyword evidence="3 10" id="KW-0812">Transmembrane</keyword>
<dbReference type="GO" id="GO:0005765">
    <property type="term" value="C:lysosomal membrane"/>
    <property type="evidence" value="ECO:0007669"/>
    <property type="project" value="UniProtKB-SubCell"/>
</dbReference>
<reference evidence="13 14" key="1">
    <citation type="submission" date="2013-08" db="EMBL/GenBank/DDBJ databases">
        <authorList>
            <person name="Huang J."/>
            <person name="Wang G."/>
        </authorList>
    </citation>
    <scope>NUCLEOTIDE SEQUENCE [LARGE SCALE GENOMIC DNA]</scope>
    <source>
        <strain evidence="13 14">BH030004</strain>
    </source>
</reference>
<comment type="subcellular location">
    <subcellularLocation>
        <location evidence="1">Cell membrane</location>
        <topology evidence="1">Multi-pass membrane protein</topology>
    </subcellularLocation>
</comment>
<gene>
    <name evidence="13" type="ORF">N783_01910</name>
</gene>
<evidence type="ECO:0000256" key="6">
    <source>
        <dbReference type="ARBA" id="ARBA00023224"/>
    </source>
</evidence>
<feature type="compositionally biased region" description="Low complexity" evidence="9">
    <location>
        <begin position="669"/>
        <end position="681"/>
    </location>
</feature>
<accession>A0A0A5HJ22</accession>
<evidence type="ECO:0000256" key="7">
    <source>
        <dbReference type="ARBA" id="ARBA00029447"/>
    </source>
</evidence>
<dbReference type="SMART" id="SM00304">
    <property type="entry name" value="HAMP"/>
    <property type="match status" value="1"/>
</dbReference>
<evidence type="ECO:0000259" key="12">
    <source>
        <dbReference type="PROSITE" id="PS50885"/>
    </source>
</evidence>
<evidence type="ECO:0000256" key="1">
    <source>
        <dbReference type="ARBA" id="ARBA00004651"/>
    </source>
</evidence>
<dbReference type="Gene3D" id="3.30.450.20">
    <property type="entry name" value="PAS domain"/>
    <property type="match status" value="2"/>
</dbReference>
<dbReference type="STRING" id="1385511.GCA_000425225_02785"/>
<keyword evidence="6 8" id="KW-0807">Transducer</keyword>
<evidence type="ECO:0000256" key="4">
    <source>
        <dbReference type="ARBA" id="ARBA00022989"/>
    </source>
</evidence>
<organism evidence="13 14">
    <name type="scientific">Pontibacillus marinus BH030004 = DSM 16465</name>
    <dbReference type="NCBI Taxonomy" id="1385511"/>
    <lineage>
        <taxon>Bacteria</taxon>
        <taxon>Bacillati</taxon>
        <taxon>Bacillota</taxon>
        <taxon>Bacilli</taxon>
        <taxon>Bacillales</taxon>
        <taxon>Bacillaceae</taxon>
        <taxon>Pontibacillus</taxon>
    </lineage>
</organism>
<evidence type="ECO:0008006" key="15">
    <source>
        <dbReference type="Google" id="ProtNLM"/>
    </source>
</evidence>
<keyword evidence="14" id="KW-1185">Reference proteome</keyword>
<evidence type="ECO:0000256" key="5">
    <source>
        <dbReference type="ARBA" id="ARBA00023136"/>
    </source>
</evidence>
<dbReference type="Gene3D" id="1.10.287.950">
    <property type="entry name" value="Methyl-accepting chemotaxis protein"/>
    <property type="match status" value="1"/>
</dbReference>
<feature type="transmembrane region" description="Helical" evidence="10">
    <location>
        <begin position="330"/>
        <end position="350"/>
    </location>
</feature>
<dbReference type="PANTHER" id="PTHR32089:SF112">
    <property type="entry name" value="LYSOZYME-LIKE PROTEIN-RELATED"/>
    <property type="match status" value="1"/>
</dbReference>
<dbReference type="SMART" id="SM00283">
    <property type="entry name" value="MA"/>
    <property type="match status" value="1"/>
</dbReference>
<dbReference type="InterPro" id="IPR033480">
    <property type="entry name" value="sCache_2"/>
</dbReference>
<dbReference type="PROSITE" id="PS50111">
    <property type="entry name" value="CHEMOTAXIS_TRANSDUC_2"/>
    <property type="match status" value="1"/>
</dbReference>
<name>A0A0A5HJ22_9BACI</name>
<evidence type="ECO:0000256" key="2">
    <source>
        <dbReference type="ARBA" id="ARBA00022475"/>
    </source>
</evidence>
<dbReference type="AlphaFoldDB" id="A0A0A5HJ22"/>
<dbReference type="eggNOG" id="COG0840">
    <property type="taxonomic scope" value="Bacteria"/>
</dbReference>
<evidence type="ECO:0000313" key="14">
    <source>
        <dbReference type="Proteomes" id="UP000030403"/>
    </source>
</evidence>
<feature type="domain" description="HAMP" evidence="12">
    <location>
        <begin position="351"/>
        <end position="403"/>
    </location>
</feature>
<dbReference type="PROSITE" id="PS50885">
    <property type="entry name" value="HAMP"/>
    <property type="match status" value="1"/>
</dbReference>
<dbReference type="InterPro" id="IPR003660">
    <property type="entry name" value="HAMP_dom"/>
</dbReference>
<feature type="transmembrane region" description="Helical" evidence="10">
    <location>
        <begin position="12"/>
        <end position="33"/>
    </location>
</feature>
<dbReference type="SUPFAM" id="SSF58104">
    <property type="entry name" value="Methyl-accepting chemotaxis protein (MCP) signaling domain"/>
    <property type="match status" value="1"/>
</dbReference>
<dbReference type="Proteomes" id="UP000030403">
    <property type="component" value="Unassembled WGS sequence"/>
</dbReference>
<sequence length="708" mass="79120">MNRFKGLKAKLIGAIVLLVSIILIIQGGASLTLSKRALEENTKENMALQTEQLGTILTNNDVNTERFRNRLMSQNDLSLKGQIDSALGMIEYFHKKQEESVLTEEEAKAKAKEALSKLFYGRGGYFWIDNHDYELVLYPPDRSREGESREDFKTADGNTIIKNMVDEAVSEGESAKRYEMPSTEGEAVRAYVKHFSPWGWIVGTKQSLSAIDRQVEITQEDQAYTFQEKIKELSVDGSIGVVDSSGVFTYHSNEDWKGSKQEVIDPTNEENVISQLIQKENGFMEFTLNQDGKQTNYLGYVQKLPELGQYVFMTKNQNALFSQVQKQTQYLFMILGGALLITLIVTYFIASSFTKPIQTLKEASLRIREGDLTVEVPVKRKDEIGQLGQAFNDMTTHLRQLVQRSQQISDYVEQTSSGLNQTIEQTAASLDQVSGAVDEIASGTTNQTHKTQEGVEVINSFGNIAANIRETSEHIQTSSKQVQVKSVEGSEIISTLNTKQTESQSAMKQLEQVMETFTTQISEIQSFTQVITDISEKTNLLALNAAIEAARAGEHGKGFAVVASEVRKLAEQSTHAAEDVDKVIKQIYDEAVAASEVMKQTSQTFDEQSDAVNQTSTIFNTLQDTIQVTAEHFDTIHDQIQELYGIKEQITHMMTEINIVTEQTAASSEEVSASVEEQSSAMNEVQNSMNQLHDQSQELKQAIQQFKL</sequence>
<dbReference type="Pfam" id="PF17200">
    <property type="entry name" value="sCache_2"/>
    <property type="match status" value="1"/>
</dbReference>
<comment type="similarity">
    <text evidence="7">Belongs to the methyl-accepting chemotaxis (MCP) protein family.</text>
</comment>
<dbReference type="RefSeq" id="WP_027446440.1">
    <property type="nucleotide sequence ID" value="NZ_AULJ01000035.1"/>
</dbReference>
<dbReference type="SMART" id="SM01049">
    <property type="entry name" value="Cache_2"/>
    <property type="match status" value="1"/>
</dbReference>
<evidence type="ECO:0000313" key="13">
    <source>
        <dbReference type="EMBL" id="KGX83637.1"/>
    </source>
</evidence>
<dbReference type="CDD" id="cd06225">
    <property type="entry name" value="HAMP"/>
    <property type="match status" value="1"/>
</dbReference>
<dbReference type="CDD" id="cd11386">
    <property type="entry name" value="MCP_signal"/>
    <property type="match status" value="1"/>
</dbReference>
<protein>
    <recommendedName>
        <fullName evidence="15">Methyl-accepting chemotaxis protein</fullName>
    </recommendedName>
</protein>
<proteinExistence type="inferred from homology"/>
<dbReference type="Pfam" id="PF00015">
    <property type="entry name" value="MCPsignal"/>
    <property type="match status" value="1"/>
</dbReference>
<dbReference type="Gene3D" id="1.10.8.500">
    <property type="entry name" value="HAMP domain in histidine kinase"/>
    <property type="match status" value="1"/>
</dbReference>
<feature type="domain" description="Methyl-accepting transducer" evidence="11">
    <location>
        <begin position="422"/>
        <end position="679"/>
    </location>
</feature>
<keyword evidence="5 10" id="KW-0472">Membrane</keyword>